<dbReference type="Proteomes" id="UP000606786">
    <property type="component" value="Unassembled WGS sequence"/>
</dbReference>
<comment type="caution">
    <text evidence="2">The sequence shown here is derived from an EMBL/GenBank/DDBJ whole genome shotgun (WGS) entry which is preliminary data.</text>
</comment>
<name>A0A811U5D8_CERCA</name>
<dbReference type="OrthoDB" id="7880675at2759"/>
<dbReference type="SUPFAM" id="SSF57625">
    <property type="entry name" value="Invertebrate chitin-binding proteins"/>
    <property type="match status" value="1"/>
</dbReference>
<keyword evidence="3" id="KW-1185">Reference proteome</keyword>
<sequence length="254" mass="27919">MRYIKLTSILLSFGIIEFCSAAISTYDGKPGCKTPDEIGHLYRHFWDPIRYFRCIALNVEPLLETCPDGSGFQQSLSTCVLWRVWKWEIPTYPPSCPDGVMCLSTEKRLPILVSPAEPYASVPGMPPSSETFVPSSPFLQSSALINSRVDYRPAWQVAERPLVQSSRIPGASLLQLPSTQPWASAQPLVSVQPFASAQPLASIQPLTSLQPLPSAQPLTSTQPLYFPPTNTPQISYDPHILTPIQPLSVNGGII</sequence>
<evidence type="ECO:0000313" key="2">
    <source>
        <dbReference type="EMBL" id="CAD6994204.1"/>
    </source>
</evidence>
<feature type="signal peptide" evidence="1">
    <location>
        <begin position="1"/>
        <end position="21"/>
    </location>
</feature>
<keyword evidence="1" id="KW-0732">Signal</keyword>
<accession>A0A811U5D8</accession>
<gene>
    <name evidence="2" type="ORF">CCAP1982_LOCUS2966</name>
</gene>
<evidence type="ECO:0000313" key="3">
    <source>
        <dbReference type="Proteomes" id="UP000606786"/>
    </source>
</evidence>
<dbReference type="AlphaFoldDB" id="A0A811U5D8"/>
<dbReference type="GO" id="GO:0008061">
    <property type="term" value="F:chitin binding"/>
    <property type="evidence" value="ECO:0007669"/>
    <property type="project" value="InterPro"/>
</dbReference>
<reference evidence="2" key="1">
    <citation type="submission" date="2020-11" db="EMBL/GenBank/DDBJ databases">
        <authorList>
            <person name="Whitehead M."/>
        </authorList>
    </citation>
    <scope>NUCLEOTIDE SEQUENCE</scope>
    <source>
        <strain evidence="2">EGII</strain>
    </source>
</reference>
<feature type="chain" id="PRO_5032856662" evidence="1">
    <location>
        <begin position="22"/>
        <end position="254"/>
    </location>
</feature>
<dbReference type="InterPro" id="IPR036508">
    <property type="entry name" value="Chitin-bd_dom_sf"/>
</dbReference>
<organism evidence="2 3">
    <name type="scientific">Ceratitis capitata</name>
    <name type="common">Mediterranean fruit fly</name>
    <name type="synonym">Tephritis capitata</name>
    <dbReference type="NCBI Taxonomy" id="7213"/>
    <lineage>
        <taxon>Eukaryota</taxon>
        <taxon>Metazoa</taxon>
        <taxon>Ecdysozoa</taxon>
        <taxon>Arthropoda</taxon>
        <taxon>Hexapoda</taxon>
        <taxon>Insecta</taxon>
        <taxon>Pterygota</taxon>
        <taxon>Neoptera</taxon>
        <taxon>Endopterygota</taxon>
        <taxon>Diptera</taxon>
        <taxon>Brachycera</taxon>
        <taxon>Muscomorpha</taxon>
        <taxon>Tephritoidea</taxon>
        <taxon>Tephritidae</taxon>
        <taxon>Ceratitis</taxon>
        <taxon>Ceratitis</taxon>
    </lineage>
</organism>
<evidence type="ECO:0000256" key="1">
    <source>
        <dbReference type="SAM" id="SignalP"/>
    </source>
</evidence>
<protein>
    <submittedName>
        <fullName evidence="2">(Mediterranean fruit fly) hypothetical protein</fullName>
    </submittedName>
</protein>
<dbReference type="EMBL" id="CAJHJT010000001">
    <property type="protein sequence ID" value="CAD6994204.1"/>
    <property type="molecule type" value="Genomic_DNA"/>
</dbReference>
<proteinExistence type="predicted"/>